<organism evidence="1 2">
    <name type="scientific">Spiroplasma diminutum CUAS-1</name>
    <dbReference type="NCBI Taxonomy" id="1276221"/>
    <lineage>
        <taxon>Bacteria</taxon>
        <taxon>Bacillati</taxon>
        <taxon>Mycoplasmatota</taxon>
        <taxon>Mollicutes</taxon>
        <taxon>Entomoplasmatales</taxon>
        <taxon>Spiroplasmataceae</taxon>
        <taxon>Spiroplasma</taxon>
    </lineage>
</organism>
<dbReference type="PATRIC" id="fig|1276221.3.peg.402"/>
<dbReference type="STRING" id="1276221.SDIMI_v3c04050"/>
<evidence type="ECO:0000313" key="1">
    <source>
        <dbReference type="EMBL" id="AGR42109.1"/>
    </source>
</evidence>
<sequence>MINFLATITLTSSTTLSVISCGNTKPTISFYETDYNTAFNKVFENKNNTKNENFSMLPDLDHVTIPPKEIDEEIETPKTKSQFELSEAGIKLNCTDFNCQENNTFTGIGLTNKEYNEIKDPFKERMKAQYAIDDLASWFSIQPNENEGYLYDFSNLSFYVDYSRNNYFFNKYENKDELILWSKENYIEIKHPDRNINSEFTFFDKKNELDSEWIKELLNSSDVSIEDDSNKLNIEFALTNESEIKVIIKKVNNLFSKYQSNLDFKESEVEIEKQEGETLPPIESEKDKIIIFESTNLNKFIIEKKLINQISIKFTIKSETGGESNEKNTLHII</sequence>
<name>S5LWE7_9MOLU</name>
<dbReference type="EMBL" id="CP005076">
    <property type="protein sequence ID" value="AGR42109.1"/>
    <property type="molecule type" value="Genomic_DNA"/>
</dbReference>
<dbReference type="AlphaFoldDB" id="S5LWE7"/>
<accession>S5LWE7</accession>
<gene>
    <name evidence="1" type="ORF">SDIMI_v3c04050</name>
</gene>
<dbReference type="HOGENOM" id="CLU_833955_0_0_14"/>
<evidence type="ECO:0000313" key="2">
    <source>
        <dbReference type="Proteomes" id="UP000014983"/>
    </source>
</evidence>
<reference evidence="1 2" key="1">
    <citation type="journal article" date="2013" name="Genome Biol. Evol.">
        <title>Comparison of metabolic capacities and inference of gene content evolution in mosquito-associated Spiroplasma diminutum and S. taiwanense.</title>
        <authorList>
            <person name="Lo W.S."/>
            <person name="Ku C."/>
            <person name="Chen L.L."/>
            <person name="Chang T.H."/>
            <person name="Kuo C.H."/>
        </authorList>
    </citation>
    <scope>NUCLEOTIDE SEQUENCE [LARGE SCALE GENOMIC DNA]</scope>
    <source>
        <strain evidence="1">CUAS-1</strain>
    </source>
</reference>
<proteinExistence type="predicted"/>
<dbReference type="InParanoid" id="S5LWE7"/>
<dbReference type="KEGG" id="sdi:SDIMI_v3c04050"/>
<protein>
    <submittedName>
        <fullName evidence="1">Uncharacterized protein</fullName>
    </submittedName>
</protein>
<keyword evidence="2" id="KW-1185">Reference proteome</keyword>
<dbReference type="Proteomes" id="UP000014983">
    <property type="component" value="Chromosome"/>
</dbReference>